<dbReference type="InterPro" id="IPR050090">
    <property type="entry name" value="Tyrosine_recombinase_XerCD"/>
</dbReference>
<dbReference type="InterPro" id="IPR044068">
    <property type="entry name" value="CB"/>
</dbReference>
<evidence type="ECO:0000256" key="2">
    <source>
        <dbReference type="ARBA" id="ARBA00023172"/>
    </source>
</evidence>
<keyword evidence="7" id="KW-1185">Reference proteome</keyword>
<evidence type="ECO:0000259" key="5">
    <source>
        <dbReference type="PROSITE" id="PS51900"/>
    </source>
</evidence>
<keyword evidence="2" id="KW-0233">DNA recombination</keyword>
<accession>A0ABT6ZGS9</accession>
<dbReference type="InterPro" id="IPR011010">
    <property type="entry name" value="DNA_brk_join_enz"/>
</dbReference>
<proteinExistence type="predicted"/>
<comment type="caution">
    <text evidence="6">The sequence shown here is derived from an EMBL/GenBank/DDBJ whole genome shotgun (WGS) entry which is preliminary data.</text>
</comment>
<dbReference type="EMBL" id="JASJND010000007">
    <property type="protein sequence ID" value="MDJ1115355.1"/>
    <property type="molecule type" value="Genomic_DNA"/>
</dbReference>
<evidence type="ECO:0000313" key="6">
    <source>
        <dbReference type="EMBL" id="MDJ1115355.1"/>
    </source>
</evidence>
<dbReference type="PANTHER" id="PTHR30349">
    <property type="entry name" value="PHAGE INTEGRASE-RELATED"/>
    <property type="match status" value="1"/>
</dbReference>
<protein>
    <submittedName>
        <fullName evidence="6">Tyrosine-type recombinase/integrase</fullName>
    </submittedName>
</protein>
<organism evidence="6 7">
    <name type="scientific">Microbacterium dauci</name>
    <dbReference type="NCBI Taxonomy" id="3048008"/>
    <lineage>
        <taxon>Bacteria</taxon>
        <taxon>Bacillati</taxon>
        <taxon>Actinomycetota</taxon>
        <taxon>Actinomycetes</taxon>
        <taxon>Micrococcales</taxon>
        <taxon>Microbacteriaceae</taxon>
        <taxon>Microbacterium</taxon>
    </lineage>
</organism>
<gene>
    <name evidence="6" type="ORF">QNI14_12940</name>
</gene>
<reference evidence="6 7" key="1">
    <citation type="submission" date="2023-05" db="EMBL/GenBank/DDBJ databases">
        <title>Microbacterium dauci sp.nov., Isolated from Carrot Rhizosphere Soil.</title>
        <authorList>
            <person name="Xiao Z."/>
            <person name="Zheng J."/>
        </authorList>
    </citation>
    <scope>NUCLEOTIDE SEQUENCE [LARGE SCALE GENOMIC DNA]</scope>
    <source>
        <strain evidence="6 7">LX3-4</strain>
    </source>
</reference>
<dbReference type="RefSeq" id="WP_283717032.1">
    <property type="nucleotide sequence ID" value="NZ_JASJND010000007.1"/>
</dbReference>
<feature type="domain" description="Core-binding (CB)" evidence="5">
    <location>
        <begin position="1"/>
        <end position="78"/>
    </location>
</feature>
<evidence type="ECO:0000313" key="7">
    <source>
        <dbReference type="Proteomes" id="UP001321481"/>
    </source>
</evidence>
<dbReference type="InterPro" id="IPR002104">
    <property type="entry name" value="Integrase_catalytic"/>
</dbReference>
<evidence type="ECO:0000259" key="4">
    <source>
        <dbReference type="PROSITE" id="PS51898"/>
    </source>
</evidence>
<evidence type="ECO:0000256" key="3">
    <source>
        <dbReference type="PROSITE-ProRule" id="PRU01248"/>
    </source>
</evidence>
<dbReference type="PROSITE" id="PS51900">
    <property type="entry name" value="CB"/>
    <property type="match status" value="1"/>
</dbReference>
<evidence type="ECO:0000256" key="1">
    <source>
        <dbReference type="ARBA" id="ARBA00023125"/>
    </source>
</evidence>
<feature type="domain" description="Tyr recombinase" evidence="4">
    <location>
        <begin position="99"/>
        <end position="264"/>
    </location>
</feature>
<dbReference type="PROSITE" id="PS51898">
    <property type="entry name" value="TYR_RECOMBINASE"/>
    <property type="match status" value="1"/>
</dbReference>
<dbReference type="Gene3D" id="1.10.443.10">
    <property type="entry name" value="Intergrase catalytic core"/>
    <property type="match status" value="1"/>
</dbReference>
<dbReference type="SUPFAM" id="SSF56349">
    <property type="entry name" value="DNA breaking-rejoining enzymes"/>
    <property type="match status" value="1"/>
</dbReference>
<sequence length="278" mass="30778">MGEHALLDRYETWLLASDRSGTTITLRMRHARDLASRMDVLTATVDDVEALMAKRRHLAAETRKSQLASWRVLFGWAHRRGLRPDDPTIDIGSIRVPTRLPKVAPDAAVEGALAGASTRDRALVLLARYGLLRLEELTSLPLSARDGDALRFIGKGNKERTIKANQPLLFALHAQEREVLSLDPRERFYFPGAVDGHLHKMSVNKIITRVVGWNPHSLRHAGATAAYRATGDIRAVQAMLGHASLATTQRYLHLDDESMRRVAEATAIKPARLGLVAA</sequence>
<dbReference type="PANTHER" id="PTHR30349:SF64">
    <property type="entry name" value="PROPHAGE INTEGRASE INTD-RELATED"/>
    <property type="match status" value="1"/>
</dbReference>
<dbReference type="Proteomes" id="UP001321481">
    <property type="component" value="Unassembled WGS sequence"/>
</dbReference>
<name>A0ABT6ZGS9_9MICO</name>
<dbReference type="Pfam" id="PF00589">
    <property type="entry name" value="Phage_integrase"/>
    <property type="match status" value="1"/>
</dbReference>
<keyword evidence="1 3" id="KW-0238">DNA-binding</keyword>
<dbReference type="InterPro" id="IPR013762">
    <property type="entry name" value="Integrase-like_cat_sf"/>
</dbReference>